<dbReference type="AlphaFoldDB" id="E4N872"/>
<comment type="subcellular location">
    <subcellularLocation>
        <location evidence="1 7">Cell membrane</location>
        <topology evidence="1 7">Multi-pass membrane protein</topology>
    </subcellularLocation>
</comment>
<evidence type="ECO:0000313" key="9">
    <source>
        <dbReference type="EMBL" id="BAJ27403.1"/>
    </source>
</evidence>
<evidence type="ECO:0000313" key="10">
    <source>
        <dbReference type="Proteomes" id="UP000007076"/>
    </source>
</evidence>
<dbReference type="HOGENOM" id="CLU_028518_5_2_11"/>
<dbReference type="Pfam" id="PF00528">
    <property type="entry name" value="BPD_transp_1"/>
    <property type="match status" value="1"/>
</dbReference>
<evidence type="ECO:0000256" key="1">
    <source>
        <dbReference type="ARBA" id="ARBA00004651"/>
    </source>
</evidence>
<evidence type="ECO:0000256" key="2">
    <source>
        <dbReference type="ARBA" id="ARBA00022448"/>
    </source>
</evidence>
<keyword evidence="5 7" id="KW-1133">Transmembrane helix</keyword>
<dbReference type="InterPro" id="IPR035906">
    <property type="entry name" value="MetI-like_sf"/>
</dbReference>
<evidence type="ECO:0000256" key="4">
    <source>
        <dbReference type="ARBA" id="ARBA00022692"/>
    </source>
</evidence>
<evidence type="ECO:0000256" key="3">
    <source>
        <dbReference type="ARBA" id="ARBA00022475"/>
    </source>
</evidence>
<dbReference type="CDD" id="cd06261">
    <property type="entry name" value="TM_PBP2"/>
    <property type="match status" value="1"/>
</dbReference>
<dbReference type="STRING" id="452652.KSE_15760"/>
<dbReference type="InterPro" id="IPR000515">
    <property type="entry name" value="MetI-like"/>
</dbReference>
<sequence length="293" mass="30335">MTGRPAPPRPAPPRRALPRLAALRRAPLTVLLSALFLAVAVLCALAGPLLAPHALDQDLYLGTVGAGVEGHLSGTDALGRDVLSLAVRGARSALVGPVVVAGGSMLVGLLLGTLAGFRGGWLDTVVGRYADLLLALPAVLLAMVVVGMLGGGYWVTVLVLVVLFSPTDVRLVRAAVMEQATRPYIESARVLGIRPGRIMLRHVLPNTAPVAVANALLNTAFAMVALSSLSFLGLGVAPGAADWGRQLADGQRVMVDNPLAPVLPGVLIILAATSVNLLGDWLAERLDRKVAVR</sequence>
<feature type="domain" description="ABC transmembrane type-1" evidence="8">
    <location>
        <begin position="94"/>
        <end position="279"/>
    </location>
</feature>
<accession>E4N872</accession>
<keyword evidence="6 7" id="KW-0472">Membrane</keyword>
<protein>
    <submittedName>
        <fullName evidence="9">Putative peptide ABC transporter permease protein</fullName>
    </submittedName>
</protein>
<reference evidence="9 10" key="1">
    <citation type="journal article" date="2010" name="DNA Res.">
        <title>Genome sequence of Kitasatospora setae NBRC 14216T: an evolutionary snapshot of the family Streptomycetaceae.</title>
        <authorList>
            <person name="Ichikawa N."/>
            <person name="Oguchi A."/>
            <person name="Ikeda H."/>
            <person name="Ishikawa J."/>
            <person name="Kitani S."/>
            <person name="Watanabe Y."/>
            <person name="Nakamura S."/>
            <person name="Katano Y."/>
            <person name="Kishi E."/>
            <person name="Sasagawa M."/>
            <person name="Ankai A."/>
            <person name="Fukui S."/>
            <person name="Hashimoto Y."/>
            <person name="Kamata S."/>
            <person name="Otoguro M."/>
            <person name="Tanikawa S."/>
            <person name="Nihira T."/>
            <person name="Horinouchi S."/>
            <person name="Ohnishi Y."/>
            <person name="Hayakawa M."/>
            <person name="Kuzuyama T."/>
            <person name="Arisawa A."/>
            <person name="Nomoto F."/>
            <person name="Miura H."/>
            <person name="Takahashi Y."/>
            <person name="Fujita N."/>
        </authorList>
    </citation>
    <scope>NUCLEOTIDE SEQUENCE [LARGE SCALE GENOMIC DNA]</scope>
    <source>
        <strain evidence="10">ATCC 33774 / DSM 43861 / JCM 3304 / KCC A-0304 / NBRC 14216 / KM-6054</strain>
    </source>
</reference>
<dbReference type="Gene3D" id="1.10.3720.10">
    <property type="entry name" value="MetI-like"/>
    <property type="match status" value="1"/>
</dbReference>
<feature type="transmembrane region" description="Helical" evidence="7">
    <location>
        <begin position="153"/>
        <end position="172"/>
    </location>
</feature>
<keyword evidence="3" id="KW-1003">Cell membrane</keyword>
<evidence type="ECO:0000256" key="6">
    <source>
        <dbReference type="ARBA" id="ARBA00023136"/>
    </source>
</evidence>
<dbReference type="PATRIC" id="fig|452652.3.peg.1581"/>
<dbReference type="GO" id="GO:0005886">
    <property type="term" value="C:plasma membrane"/>
    <property type="evidence" value="ECO:0007669"/>
    <property type="project" value="UniProtKB-SubCell"/>
</dbReference>
<dbReference type="PROSITE" id="PS50928">
    <property type="entry name" value="ABC_TM1"/>
    <property type="match status" value="1"/>
</dbReference>
<dbReference type="Proteomes" id="UP000007076">
    <property type="component" value="Chromosome"/>
</dbReference>
<dbReference type="KEGG" id="ksk:KSE_15760"/>
<evidence type="ECO:0000256" key="5">
    <source>
        <dbReference type="ARBA" id="ARBA00022989"/>
    </source>
</evidence>
<dbReference type="RefSeq" id="WP_014134721.1">
    <property type="nucleotide sequence ID" value="NC_016109.1"/>
</dbReference>
<gene>
    <name evidence="9" type="ordered locus">KSE_15760</name>
</gene>
<keyword evidence="2 7" id="KW-0813">Transport</keyword>
<feature type="transmembrane region" description="Helical" evidence="7">
    <location>
        <begin position="261"/>
        <end position="283"/>
    </location>
</feature>
<dbReference type="PANTHER" id="PTHR43386">
    <property type="entry name" value="OLIGOPEPTIDE TRANSPORT SYSTEM PERMEASE PROTEIN APPC"/>
    <property type="match status" value="1"/>
</dbReference>
<feature type="transmembrane region" description="Helical" evidence="7">
    <location>
        <begin position="220"/>
        <end position="241"/>
    </location>
</feature>
<comment type="similarity">
    <text evidence="7">Belongs to the binding-protein-dependent transport system permease family.</text>
</comment>
<proteinExistence type="inferred from homology"/>
<organism evidence="9 10">
    <name type="scientific">Kitasatospora setae (strain ATCC 33774 / DSM 43861 / JCM 3304 / KCC A-0304 / NBRC 14216 / KM-6054)</name>
    <name type="common">Streptomyces setae</name>
    <dbReference type="NCBI Taxonomy" id="452652"/>
    <lineage>
        <taxon>Bacteria</taxon>
        <taxon>Bacillati</taxon>
        <taxon>Actinomycetota</taxon>
        <taxon>Actinomycetes</taxon>
        <taxon>Kitasatosporales</taxon>
        <taxon>Streptomycetaceae</taxon>
        <taxon>Kitasatospora</taxon>
    </lineage>
</organism>
<keyword evidence="4 7" id="KW-0812">Transmembrane</keyword>
<name>E4N872_KITSK</name>
<dbReference type="EMBL" id="AP010968">
    <property type="protein sequence ID" value="BAJ27403.1"/>
    <property type="molecule type" value="Genomic_DNA"/>
</dbReference>
<evidence type="ECO:0000256" key="7">
    <source>
        <dbReference type="RuleBase" id="RU363032"/>
    </source>
</evidence>
<dbReference type="SUPFAM" id="SSF161098">
    <property type="entry name" value="MetI-like"/>
    <property type="match status" value="1"/>
</dbReference>
<evidence type="ECO:0000259" key="8">
    <source>
        <dbReference type="PROSITE" id="PS50928"/>
    </source>
</evidence>
<feature type="transmembrane region" description="Helical" evidence="7">
    <location>
        <begin position="28"/>
        <end position="51"/>
    </location>
</feature>
<dbReference type="PANTHER" id="PTHR43386:SF1">
    <property type="entry name" value="D,D-DIPEPTIDE TRANSPORT SYSTEM PERMEASE PROTEIN DDPC-RELATED"/>
    <property type="match status" value="1"/>
</dbReference>
<feature type="transmembrane region" description="Helical" evidence="7">
    <location>
        <begin position="94"/>
        <end position="117"/>
    </location>
</feature>
<dbReference type="eggNOG" id="COG1173">
    <property type="taxonomic scope" value="Bacteria"/>
</dbReference>
<dbReference type="InterPro" id="IPR050366">
    <property type="entry name" value="BP-dependent_transpt_permease"/>
</dbReference>
<keyword evidence="10" id="KW-1185">Reference proteome</keyword>
<dbReference type="GO" id="GO:0055085">
    <property type="term" value="P:transmembrane transport"/>
    <property type="evidence" value="ECO:0007669"/>
    <property type="project" value="InterPro"/>
</dbReference>